<dbReference type="InterPro" id="IPR047155">
    <property type="entry name" value="COMMD4/6/7/8"/>
</dbReference>
<accession>A0A401NYZ4</accession>
<dbReference type="STRING" id="75743.A0A401NYZ4"/>
<sequence length="152" mass="17046">MPWCQFQFLSSTAGYCGLKSPPKVCNSKRSAAQSKMSAEDLIVKLADSSNNWSKQALQVIRHVWTEQGKLIMTPEAAKHMLTVGQLVDLQWKLGMAISSDSCRSLNHPYVTMMLKVADPSGEIISRSFEMTVPQFRNFSKQFREVATALEMV</sequence>
<dbReference type="InterPro" id="IPR017920">
    <property type="entry name" value="COMM"/>
</dbReference>
<dbReference type="Pfam" id="PF07258">
    <property type="entry name" value="COMM_domain"/>
    <property type="match status" value="1"/>
</dbReference>
<gene>
    <name evidence="5" type="ORF">scyTo_0000548</name>
</gene>
<dbReference type="EMBL" id="BFAA01000098">
    <property type="protein sequence ID" value="GCB66087.1"/>
    <property type="molecule type" value="Genomic_DNA"/>
</dbReference>
<comment type="caution">
    <text evidence="5">The sequence shown here is derived from an EMBL/GenBank/DDBJ whole genome shotgun (WGS) entry which is preliminary data.</text>
</comment>
<reference evidence="5 6" key="1">
    <citation type="journal article" date="2018" name="Nat. Ecol. Evol.">
        <title>Shark genomes provide insights into elasmobranch evolution and the origin of vertebrates.</title>
        <authorList>
            <person name="Hara Y"/>
            <person name="Yamaguchi K"/>
            <person name="Onimaru K"/>
            <person name="Kadota M"/>
            <person name="Koyanagi M"/>
            <person name="Keeley SD"/>
            <person name="Tatsumi K"/>
            <person name="Tanaka K"/>
            <person name="Motone F"/>
            <person name="Kageyama Y"/>
            <person name="Nozu R"/>
            <person name="Adachi N"/>
            <person name="Nishimura O"/>
            <person name="Nakagawa R"/>
            <person name="Tanegashima C"/>
            <person name="Kiyatake I"/>
            <person name="Matsumoto R"/>
            <person name="Murakumo K"/>
            <person name="Nishida K"/>
            <person name="Terakita A"/>
            <person name="Kuratani S"/>
            <person name="Sato K"/>
            <person name="Hyodo S Kuraku.S."/>
        </authorList>
    </citation>
    <scope>NUCLEOTIDE SEQUENCE [LARGE SCALE GENOMIC DNA]</scope>
</reference>
<dbReference type="OMA" id="TISQFQN"/>
<dbReference type="OrthoDB" id="10251827at2759"/>
<keyword evidence="6" id="KW-1185">Reference proteome</keyword>
<name>A0A401NYZ4_SCYTO</name>
<evidence type="ECO:0000256" key="1">
    <source>
        <dbReference type="ARBA" id="ARBA00039908"/>
    </source>
</evidence>
<evidence type="ECO:0000256" key="2">
    <source>
        <dbReference type="ARBA" id="ARBA00093393"/>
    </source>
</evidence>
<dbReference type="GO" id="GO:0051059">
    <property type="term" value="F:NF-kappaB binding"/>
    <property type="evidence" value="ECO:0007669"/>
    <property type="project" value="TreeGrafter"/>
</dbReference>
<dbReference type="PANTHER" id="PTHR16231">
    <property type="entry name" value="COMM DOMAIN-CONTAINING PROTEIN 4-8 FAMILY MEMBER"/>
    <property type="match status" value="1"/>
</dbReference>
<dbReference type="PROSITE" id="PS51269">
    <property type="entry name" value="COMM"/>
    <property type="match status" value="1"/>
</dbReference>
<comment type="function">
    <text evidence="2">Scaffold protein in the commander complex that is essential for endosomal recycling of transmembrane cargos; the commander complex is composed of the CCC subcomplex and the retriever subcomplex. May modulate activity of cullin-RING E3 ubiquitin ligase (CRL) complexes. Down-regulates activation of NF-kappa-B. Inhibits TNF-induced NFKB1 activation.</text>
</comment>
<evidence type="ECO:0000313" key="6">
    <source>
        <dbReference type="Proteomes" id="UP000288216"/>
    </source>
</evidence>
<comment type="similarity">
    <text evidence="3">Belongs to the COMM domain-containing protein 6 family.</text>
</comment>
<evidence type="ECO:0000259" key="4">
    <source>
        <dbReference type="PROSITE" id="PS51269"/>
    </source>
</evidence>
<proteinExistence type="inferred from homology"/>
<organism evidence="5 6">
    <name type="scientific">Scyliorhinus torazame</name>
    <name type="common">Cloudy catshark</name>
    <name type="synonym">Catulus torazame</name>
    <dbReference type="NCBI Taxonomy" id="75743"/>
    <lineage>
        <taxon>Eukaryota</taxon>
        <taxon>Metazoa</taxon>
        <taxon>Chordata</taxon>
        <taxon>Craniata</taxon>
        <taxon>Vertebrata</taxon>
        <taxon>Chondrichthyes</taxon>
        <taxon>Elasmobranchii</taxon>
        <taxon>Galeomorphii</taxon>
        <taxon>Galeoidea</taxon>
        <taxon>Carcharhiniformes</taxon>
        <taxon>Scyliorhinidae</taxon>
        <taxon>Scyliorhinus</taxon>
    </lineage>
</organism>
<feature type="domain" description="COMM" evidence="4">
    <location>
        <begin position="85"/>
        <end position="152"/>
    </location>
</feature>
<protein>
    <recommendedName>
        <fullName evidence="1">COMM domain-containing protein 6</fullName>
    </recommendedName>
</protein>
<dbReference type="AlphaFoldDB" id="A0A401NYZ4"/>
<evidence type="ECO:0000313" key="5">
    <source>
        <dbReference type="EMBL" id="GCB66087.1"/>
    </source>
</evidence>
<evidence type="ECO:0000256" key="3">
    <source>
        <dbReference type="ARBA" id="ARBA00093468"/>
    </source>
</evidence>
<dbReference type="PANTHER" id="PTHR16231:SF5">
    <property type="entry name" value="COMM DOMAIN-CONTAINING PROTEIN 6"/>
    <property type="match status" value="1"/>
</dbReference>
<dbReference type="Proteomes" id="UP000288216">
    <property type="component" value="Unassembled WGS sequence"/>
</dbReference>